<sequence length="417" mass="45159">MPMINNYKKYQELLSAVEREIKPELAEVDETTLYNQGRVLEAFKECRVDETSFYDSTGYGYNDIGREQLDRLYALVFGGEAALVRPQFVSGTHAISCCLYSVLSPGDRLVSLTGKPYDTLQKALGLTADLPGDLASQNISYDEVDLTAGLDEEKLDKVLAEKTKAVLIQRSRGYAGRRALTVEDIKELNAAVKKRSPDTIVFVDNCYGEFVDECEPCHVGVDLLAGSLIKNPGAGLAPLGGYVAGRADLVEKAAWRLTAPGLGSDIGAMPGVKRLFFQGLFQAPHQVGQALKGMMLAAALFTRLGYTVSPKPGEKRGDIVQAVQLGDPQLLQSFCRAVQSASPVDSHLTPQPAPMPGYRDEVIMAAGTFVQGASSEFSADAPLRPPYQVFMQGGLTYEHVKLALATILDRLEISPTS</sequence>
<gene>
    <name evidence="1" type="ORF">DealDRAFT_0479</name>
</gene>
<name>C0GDR6_DETAL</name>
<dbReference type="Gene3D" id="3.40.640.10">
    <property type="entry name" value="Type I PLP-dependent aspartate aminotransferase-like (Major domain)"/>
    <property type="match status" value="1"/>
</dbReference>
<accession>C0GDR6</accession>
<dbReference type="PANTHER" id="PTHR46658">
    <property type="entry name" value="CYS OR MET METABOLISM PYRIDOXAL-PHOSPHATE-DEPENDENT ENZYME"/>
    <property type="match status" value="1"/>
</dbReference>
<dbReference type="Proteomes" id="UP000006443">
    <property type="component" value="Unassembled WGS sequence"/>
</dbReference>
<reference evidence="1 2" key="1">
    <citation type="submission" date="2009-02" db="EMBL/GenBank/DDBJ databases">
        <title>Sequencing of the draft genome and assembly of Dethiobacter alkaliphilus AHT 1.</title>
        <authorList>
            <consortium name="US DOE Joint Genome Institute (JGI-PGF)"/>
            <person name="Lucas S."/>
            <person name="Copeland A."/>
            <person name="Lapidus A."/>
            <person name="Glavina del Rio T."/>
            <person name="Dalin E."/>
            <person name="Tice H."/>
            <person name="Bruce D."/>
            <person name="Goodwin L."/>
            <person name="Pitluck S."/>
            <person name="Larimer F."/>
            <person name="Land M.L."/>
            <person name="Hauser L."/>
            <person name="Muyzer G."/>
        </authorList>
    </citation>
    <scope>NUCLEOTIDE SEQUENCE [LARGE SCALE GENOMIC DNA]</scope>
    <source>
        <strain evidence="1 2">AHT 1</strain>
    </source>
</reference>
<dbReference type="PANTHER" id="PTHR46658:SF1">
    <property type="entry name" value="CYS OR MET METABOLISM PYRIDOXAL-PHOSPHATE-DEPENDENT ENZYME"/>
    <property type="match status" value="1"/>
</dbReference>
<dbReference type="eggNOG" id="COG4100">
    <property type="taxonomic scope" value="Bacteria"/>
</dbReference>
<dbReference type="InterPro" id="IPR015421">
    <property type="entry name" value="PyrdxlP-dep_Trfase_major"/>
</dbReference>
<comment type="caution">
    <text evidence="1">The sequence shown here is derived from an EMBL/GenBank/DDBJ whole genome shotgun (WGS) entry which is preliminary data.</text>
</comment>
<dbReference type="Pfam" id="PF06838">
    <property type="entry name" value="Met_gamma_lyase"/>
    <property type="match status" value="1"/>
</dbReference>
<organism evidence="1 2">
    <name type="scientific">Dethiobacter alkaliphilus AHT 1</name>
    <dbReference type="NCBI Taxonomy" id="555088"/>
    <lineage>
        <taxon>Bacteria</taxon>
        <taxon>Bacillati</taxon>
        <taxon>Bacillota</taxon>
        <taxon>Dethiobacteria</taxon>
        <taxon>Dethiobacterales</taxon>
        <taxon>Dethiobacteraceae</taxon>
        <taxon>Dethiobacter</taxon>
    </lineage>
</organism>
<dbReference type="InterPro" id="IPR009651">
    <property type="entry name" value="Met_g_lyase_put"/>
</dbReference>
<evidence type="ECO:0000313" key="1">
    <source>
        <dbReference type="EMBL" id="EEG78549.1"/>
    </source>
</evidence>
<dbReference type="STRING" id="555088.DealDRAFT_0479"/>
<dbReference type="AlphaFoldDB" id="C0GDR6"/>
<proteinExistence type="predicted"/>
<keyword evidence="2" id="KW-1185">Reference proteome</keyword>
<dbReference type="Gene3D" id="3.90.1150.60">
    <property type="entry name" value="Methioning gamme-lyase, C-terminal domain"/>
    <property type="match status" value="1"/>
</dbReference>
<evidence type="ECO:0000313" key="2">
    <source>
        <dbReference type="Proteomes" id="UP000006443"/>
    </source>
</evidence>
<protein>
    <submittedName>
        <fullName evidence="1">Aluminium resistance family protein</fullName>
    </submittedName>
</protein>
<dbReference type="SUPFAM" id="SSF53383">
    <property type="entry name" value="PLP-dependent transferases"/>
    <property type="match status" value="1"/>
</dbReference>
<dbReference type="InterPro" id="IPR015424">
    <property type="entry name" value="PyrdxlP-dep_Trfase"/>
</dbReference>
<dbReference type="EMBL" id="ACJM01000002">
    <property type="protein sequence ID" value="EEG78549.1"/>
    <property type="molecule type" value="Genomic_DNA"/>
</dbReference>